<protein>
    <submittedName>
        <fullName evidence="2">STAS domain-containing protein</fullName>
    </submittedName>
</protein>
<proteinExistence type="predicted"/>
<dbReference type="AlphaFoldDB" id="A0A562LK55"/>
<dbReference type="InterPro" id="IPR036513">
    <property type="entry name" value="STAS_dom_sf"/>
</dbReference>
<dbReference type="OrthoDB" id="7068790at2"/>
<accession>A0A562LK55</accession>
<name>A0A562LK55_9GAMM</name>
<dbReference type="Pfam" id="PF13466">
    <property type="entry name" value="STAS_2"/>
    <property type="match status" value="1"/>
</dbReference>
<dbReference type="Gene3D" id="3.30.750.24">
    <property type="entry name" value="STAS domain"/>
    <property type="match status" value="1"/>
</dbReference>
<organism evidence="2 3">
    <name type="scientific">Aerolutibacter ruishenii</name>
    <dbReference type="NCBI Taxonomy" id="686800"/>
    <lineage>
        <taxon>Bacteria</taxon>
        <taxon>Pseudomonadati</taxon>
        <taxon>Pseudomonadota</taxon>
        <taxon>Gammaproteobacteria</taxon>
        <taxon>Lysobacterales</taxon>
        <taxon>Lysobacteraceae</taxon>
        <taxon>Aerolutibacter</taxon>
    </lineage>
</organism>
<dbReference type="PANTHER" id="PTHR35849:SF2">
    <property type="entry name" value="BLR2341 PROTEIN"/>
    <property type="match status" value="1"/>
</dbReference>
<dbReference type="InterPro" id="IPR058548">
    <property type="entry name" value="MlaB-like_STAS"/>
</dbReference>
<reference evidence="2 3" key="1">
    <citation type="journal article" date="2015" name="Stand. Genomic Sci.">
        <title>Genomic Encyclopedia of Bacterial and Archaeal Type Strains, Phase III: the genomes of soil and plant-associated and newly described type strains.</title>
        <authorList>
            <person name="Whitman W.B."/>
            <person name="Woyke T."/>
            <person name="Klenk H.P."/>
            <person name="Zhou Y."/>
            <person name="Lilburn T.G."/>
            <person name="Beck B.J."/>
            <person name="De Vos P."/>
            <person name="Vandamme P."/>
            <person name="Eisen J.A."/>
            <person name="Garrity G."/>
            <person name="Hugenholtz P."/>
            <person name="Kyrpides N.C."/>
        </authorList>
    </citation>
    <scope>NUCLEOTIDE SEQUENCE [LARGE SCALE GENOMIC DNA]</scope>
    <source>
        <strain evidence="2 3">CGMCC 1.10136</strain>
    </source>
</reference>
<dbReference type="EMBL" id="VLKP01000011">
    <property type="protein sequence ID" value="TWI08002.1"/>
    <property type="molecule type" value="Genomic_DNA"/>
</dbReference>
<dbReference type="SUPFAM" id="SSF52091">
    <property type="entry name" value="SpoIIaa-like"/>
    <property type="match status" value="1"/>
</dbReference>
<dbReference type="PANTHER" id="PTHR35849">
    <property type="entry name" value="BLR2341 PROTEIN"/>
    <property type="match status" value="1"/>
</dbReference>
<evidence type="ECO:0000313" key="2">
    <source>
        <dbReference type="EMBL" id="TWI08002.1"/>
    </source>
</evidence>
<gene>
    <name evidence="2" type="ORF">IP93_02610</name>
</gene>
<dbReference type="InterPro" id="IPR002645">
    <property type="entry name" value="STAS_dom"/>
</dbReference>
<dbReference type="InterPro" id="IPR052746">
    <property type="entry name" value="MlaB_ABC_Transporter"/>
</dbReference>
<dbReference type="PROSITE" id="PS50801">
    <property type="entry name" value="STAS"/>
    <property type="match status" value="1"/>
</dbReference>
<sequence length="99" mass="10165">MTALSLPADLGIEHVSGLQQLLSAHVDDAQALELVASDVRRVHAAGVQLLHAFACERAQHGHPTLVTQASPVLVDALRLLGLAASLGVDAPSDSTGDSV</sequence>
<dbReference type="Proteomes" id="UP000316471">
    <property type="component" value="Unassembled WGS sequence"/>
</dbReference>
<keyword evidence="3" id="KW-1185">Reference proteome</keyword>
<comment type="caution">
    <text evidence="2">The sequence shown here is derived from an EMBL/GenBank/DDBJ whole genome shotgun (WGS) entry which is preliminary data.</text>
</comment>
<feature type="domain" description="STAS" evidence="1">
    <location>
        <begin position="1"/>
        <end position="99"/>
    </location>
</feature>
<dbReference type="RefSeq" id="WP_144816355.1">
    <property type="nucleotide sequence ID" value="NZ_VLKP01000011.1"/>
</dbReference>
<evidence type="ECO:0000313" key="3">
    <source>
        <dbReference type="Proteomes" id="UP000316471"/>
    </source>
</evidence>
<evidence type="ECO:0000259" key="1">
    <source>
        <dbReference type="PROSITE" id="PS50801"/>
    </source>
</evidence>